<dbReference type="Proteomes" id="UP000013307">
    <property type="component" value="Chromosome"/>
</dbReference>
<keyword evidence="1" id="KW-0812">Transmembrane</keyword>
<proteinExistence type="predicted"/>
<sequence length="141" mass="16072">MVNVYKGVSGLESEDLSYRYGLSKLLREFLVEVISKKVDRSLDDETIREWKEKITKFIKENEDISPYADLPAAERNILSDITTFLDMGDADAVKRKILELAGMIQARHDDLNRIRSINKWTVPLSVIGLILTVIFGMLALI</sequence>
<evidence type="ECO:0000313" key="2">
    <source>
        <dbReference type="EMBL" id="AGK61488.1"/>
    </source>
</evidence>
<protein>
    <submittedName>
        <fullName evidence="2">Uncharacterized protein</fullName>
    </submittedName>
</protein>
<dbReference type="HOGENOM" id="CLU_085049_0_0_2"/>
<dbReference type="KEGG" id="ast:Asulf_01505"/>
<gene>
    <name evidence="2" type="ORF">Asulf_01505</name>
</gene>
<dbReference type="OrthoDB" id="111488at2157"/>
<keyword evidence="1" id="KW-1133">Transmembrane helix</keyword>
<dbReference type="AlphaFoldDB" id="N0BER1"/>
<keyword evidence="3" id="KW-1185">Reference proteome</keyword>
<evidence type="ECO:0000313" key="3">
    <source>
        <dbReference type="Proteomes" id="UP000013307"/>
    </source>
</evidence>
<dbReference type="EMBL" id="CP005290">
    <property type="protein sequence ID" value="AGK61488.1"/>
    <property type="molecule type" value="Genomic_DNA"/>
</dbReference>
<reference evidence="2 3" key="1">
    <citation type="journal article" date="2013" name="Genome Announc.">
        <title>Complete Genome Sequence of the Thermophilic and Facultatively Chemolithoautotrophic Sulfate Reducer Archaeoglobus sulfaticallidus Strain PM70-1T.</title>
        <authorList>
            <person name="Stokke R."/>
            <person name="Hocking W.P."/>
            <person name="Steinsbu B.O."/>
            <person name="Steen I.H."/>
        </authorList>
    </citation>
    <scope>NUCLEOTIDE SEQUENCE [LARGE SCALE GENOMIC DNA]</scope>
    <source>
        <strain evidence="2">PM70-1</strain>
    </source>
</reference>
<organism evidence="2 3">
    <name type="scientific">Archaeoglobus sulfaticallidus PM70-1</name>
    <dbReference type="NCBI Taxonomy" id="387631"/>
    <lineage>
        <taxon>Archaea</taxon>
        <taxon>Methanobacteriati</taxon>
        <taxon>Methanobacteriota</taxon>
        <taxon>Archaeoglobi</taxon>
        <taxon>Archaeoglobales</taxon>
        <taxon>Archaeoglobaceae</taxon>
        <taxon>Archaeoglobus</taxon>
    </lineage>
</organism>
<accession>N0BER1</accession>
<dbReference type="RefSeq" id="WP_015591086.1">
    <property type="nucleotide sequence ID" value="NC_021169.1"/>
</dbReference>
<dbReference type="eggNOG" id="ENOG502N57S">
    <property type="taxonomic scope" value="Archaea"/>
</dbReference>
<dbReference type="GeneID" id="15393140"/>
<evidence type="ECO:0000256" key="1">
    <source>
        <dbReference type="SAM" id="Phobius"/>
    </source>
</evidence>
<feature type="transmembrane region" description="Helical" evidence="1">
    <location>
        <begin position="120"/>
        <end position="140"/>
    </location>
</feature>
<dbReference type="STRING" id="387631.Asulf_01505"/>
<keyword evidence="1" id="KW-0472">Membrane</keyword>
<name>N0BER1_9EURY</name>